<dbReference type="InterPro" id="IPR016162">
    <property type="entry name" value="Ald_DH_N"/>
</dbReference>
<evidence type="ECO:0000313" key="6">
    <source>
        <dbReference type="EMBL" id="MEV0972407.1"/>
    </source>
</evidence>
<evidence type="ECO:0000256" key="4">
    <source>
        <dbReference type="RuleBase" id="RU003345"/>
    </source>
</evidence>
<keyword evidence="7" id="KW-1185">Reference proteome</keyword>
<comment type="similarity">
    <text evidence="1 4">Belongs to the aldehyde dehydrogenase family.</text>
</comment>
<dbReference type="Pfam" id="PF00171">
    <property type="entry name" value="Aldedh"/>
    <property type="match status" value="1"/>
</dbReference>
<keyword evidence="2 4" id="KW-0560">Oxidoreductase</keyword>
<name>A0ABV3GL94_MICGL</name>
<accession>A0ABV3GL94</accession>
<dbReference type="PANTHER" id="PTHR42804">
    <property type="entry name" value="ALDEHYDE DEHYDROGENASE"/>
    <property type="match status" value="1"/>
</dbReference>
<feature type="domain" description="Aldehyde dehydrogenase" evidence="5">
    <location>
        <begin position="19"/>
        <end position="481"/>
    </location>
</feature>
<dbReference type="Gene3D" id="3.40.309.10">
    <property type="entry name" value="Aldehyde Dehydrogenase, Chain A, domain 2"/>
    <property type="match status" value="1"/>
</dbReference>
<evidence type="ECO:0000259" key="5">
    <source>
        <dbReference type="Pfam" id="PF00171"/>
    </source>
</evidence>
<dbReference type="InterPro" id="IPR029510">
    <property type="entry name" value="Ald_DH_CS_GLU"/>
</dbReference>
<dbReference type="InterPro" id="IPR016163">
    <property type="entry name" value="Ald_DH_C"/>
</dbReference>
<dbReference type="EMBL" id="JBFALK010000016">
    <property type="protein sequence ID" value="MEV0972407.1"/>
    <property type="molecule type" value="Genomic_DNA"/>
</dbReference>
<organism evidence="6 7">
    <name type="scientific">Microtetraspora glauca</name>
    <dbReference type="NCBI Taxonomy" id="1996"/>
    <lineage>
        <taxon>Bacteria</taxon>
        <taxon>Bacillati</taxon>
        <taxon>Actinomycetota</taxon>
        <taxon>Actinomycetes</taxon>
        <taxon>Streptosporangiales</taxon>
        <taxon>Streptosporangiaceae</taxon>
        <taxon>Microtetraspora</taxon>
    </lineage>
</organism>
<proteinExistence type="inferred from homology"/>
<evidence type="ECO:0000256" key="3">
    <source>
        <dbReference type="PROSITE-ProRule" id="PRU10007"/>
    </source>
</evidence>
<dbReference type="RefSeq" id="WP_061252679.1">
    <property type="nucleotide sequence ID" value="NZ_JBFALK010000016.1"/>
</dbReference>
<evidence type="ECO:0000313" key="7">
    <source>
        <dbReference type="Proteomes" id="UP001551675"/>
    </source>
</evidence>
<evidence type="ECO:0000256" key="2">
    <source>
        <dbReference type="ARBA" id="ARBA00023002"/>
    </source>
</evidence>
<comment type="caution">
    <text evidence="6">The sequence shown here is derived from an EMBL/GenBank/DDBJ whole genome shotgun (WGS) entry which is preliminary data.</text>
</comment>
<dbReference type="PANTHER" id="PTHR42804:SF1">
    <property type="entry name" value="ALDEHYDE DEHYDROGENASE-RELATED"/>
    <property type="match status" value="1"/>
</dbReference>
<dbReference type="SUPFAM" id="SSF53720">
    <property type="entry name" value="ALDH-like"/>
    <property type="match status" value="1"/>
</dbReference>
<reference evidence="6 7" key="1">
    <citation type="submission" date="2024-06" db="EMBL/GenBank/DDBJ databases">
        <title>The Natural Products Discovery Center: Release of the First 8490 Sequenced Strains for Exploring Actinobacteria Biosynthetic Diversity.</title>
        <authorList>
            <person name="Kalkreuter E."/>
            <person name="Kautsar S.A."/>
            <person name="Yang D."/>
            <person name="Bader C.D."/>
            <person name="Teijaro C.N."/>
            <person name="Fluegel L."/>
            <person name="Davis C.M."/>
            <person name="Simpson J.R."/>
            <person name="Lauterbach L."/>
            <person name="Steele A.D."/>
            <person name="Gui C."/>
            <person name="Meng S."/>
            <person name="Li G."/>
            <person name="Viehrig K."/>
            <person name="Ye F."/>
            <person name="Su P."/>
            <person name="Kiefer A.F."/>
            <person name="Nichols A."/>
            <person name="Cepeda A.J."/>
            <person name="Yan W."/>
            <person name="Fan B."/>
            <person name="Jiang Y."/>
            <person name="Adhikari A."/>
            <person name="Zheng C.-J."/>
            <person name="Schuster L."/>
            <person name="Cowan T.M."/>
            <person name="Smanski M.J."/>
            <person name="Chevrette M.G."/>
            <person name="De Carvalho L.P.S."/>
            <person name="Shen B."/>
        </authorList>
    </citation>
    <scope>NUCLEOTIDE SEQUENCE [LARGE SCALE GENOMIC DNA]</scope>
    <source>
        <strain evidence="6 7">NPDC050100</strain>
    </source>
</reference>
<feature type="active site" evidence="3">
    <location>
        <position position="257"/>
    </location>
</feature>
<evidence type="ECO:0000256" key="1">
    <source>
        <dbReference type="ARBA" id="ARBA00009986"/>
    </source>
</evidence>
<protein>
    <submittedName>
        <fullName evidence="6">Aldehyde dehydrogenase family protein</fullName>
    </submittedName>
</protein>
<dbReference type="Proteomes" id="UP001551675">
    <property type="component" value="Unassembled WGS sequence"/>
</dbReference>
<dbReference type="PROSITE" id="PS00687">
    <property type="entry name" value="ALDEHYDE_DEHYDR_GLU"/>
    <property type="match status" value="1"/>
</dbReference>
<sequence length="488" mass="52023">MAIPNDRMLIDGELVAAGRGRTFDNINPATEEAVGAVPDADAADVERAIGAARRAFDGTDWSTNVELRRRCLVQLRDALRANVETLRSLLVAETGCPVSLTPGIQLEQPISYIDHYIDLLERYEFERTLPTKTIMGMPTDRIIRREAAGVVAAITPWNYPFYLNICKVSAALAAGCTVILKPAPDTPWSALALGAIAAEHTDIPPGVLNVVTTSDNNVAQLLATHEDVDAVTLTGSTGTGRKVMAAAADTVKRVTLELGGKSAALLLDDAPLEAIVPGLAGGVCFHAGQGCTQLTRLLVPRPRLDEALALAVAAMKNVSWGDPTDPTNIMGPVVNAAQRDKVLSYYESAARDGRVVLGGKPTDRFERGYFVEPTLITDVDPKAAVAQEEIFGPALVVLPYDDDADGVRIADSTIFGLSTAVFSADQDRAMAMARRFRTGTVSVNGGQWFDVESPFGGYKQSGLGREWGTEGLEDFLEVKTIAFLAAAG</sequence>
<gene>
    <name evidence="6" type="ORF">AB0I59_27715</name>
</gene>
<dbReference type="Gene3D" id="3.40.605.10">
    <property type="entry name" value="Aldehyde Dehydrogenase, Chain A, domain 1"/>
    <property type="match status" value="1"/>
</dbReference>
<dbReference type="InterPro" id="IPR015590">
    <property type="entry name" value="Aldehyde_DH_dom"/>
</dbReference>
<dbReference type="CDD" id="cd07089">
    <property type="entry name" value="ALDH_CddD-AldA-like"/>
    <property type="match status" value="1"/>
</dbReference>
<dbReference type="InterPro" id="IPR016161">
    <property type="entry name" value="Ald_DH/histidinol_DH"/>
</dbReference>